<dbReference type="PANTHER" id="PTHR12215">
    <property type="entry name" value="PHOSPHOPANTETHEINE TRANSFERASE"/>
    <property type="match status" value="1"/>
</dbReference>
<evidence type="ECO:0000256" key="3">
    <source>
        <dbReference type="SAM" id="MobiDB-lite"/>
    </source>
</evidence>
<comment type="similarity">
    <text evidence="1">Belongs to the P-Pant transferase superfamily. Gsp/Sfp/HetI/AcpT family.</text>
</comment>
<gene>
    <name evidence="5" type="ORF">ABT276_19025</name>
</gene>
<dbReference type="Gene3D" id="3.90.470.20">
    <property type="entry name" value="4'-phosphopantetheinyl transferase domain"/>
    <property type="match status" value="2"/>
</dbReference>
<protein>
    <submittedName>
        <fullName evidence="5">4'-phosphopantetheinyl transferase superfamily protein</fullName>
    </submittedName>
</protein>
<keyword evidence="2 5" id="KW-0808">Transferase</keyword>
<dbReference type="InterPro" id="IPR037143">
    <property type="entry name" value="4-PPantetheinyl_Trfase_dom_sf"/>
</dbReference>
<proteinExistence type="inferred from homology"/>
<keyword evidence="6" id="KW-1185">Reference proteome</keyword>
<feature type="region of interest" description="Disordered" evidence="3">
    <location>
        <begin position="1"/>
        <end position="22"/>
    </location>
</feature>
<reference evidence="5 6" key="1">
    <citation type="submission" date="2024-06" db="EMBL/GenBank/DDBJ databases">
        <title>The Natural Products Discovery Center: Release of the First 8490 Sequenced Strains for Exploring Actinobacteria Biosynthetic Diversity.</title>
        <authorList>
            <person name="Kalkreuter E."/>
            <person name="Kautsar S.A."/>
            <person name="Yang D."/>
            <person name="Bader C.D."/>
            <person name="Teijaro C.N."/>
            <person name="Fluegel L."/>
            <person name="Davis C.M."/>
            <person name="Simpson J.R."/>
            <person name="Lauterbach L."/>
            <person name="Steele A.D."/>
            <person name="Gui C."/>
            <person name="Meng S."/>
            <person name="Li G."/>
            <person name="Viehrig K."/>
            <person name="Ye F."/>
            <person name="Su P."/>
            <person name="Kiefer A.F."/>
            <person name="Nichols A."/>
            <person name="Cepeda A.J."/>
            <person name="Yan W."/>
            <person name="Fan B."/>
            <person name="Jiang Y."/>
            <person name="Adhikari A."/>
            <person name="Zheng C.-J."/>
            <person name="Schuster L."/>
            <person name="Cowan T.M."/>
            <person name="Smanski M.J."/>
            <person name="Chevrette M.G."/>
            <person name="De Carvalho L.P.S."/>
            <person name="Shen B."/>
        </authorList>
    </citation>
    <scope>NUCLEOTIDE SEQUENCE [LARGE SCALE GENOMIC DNA]</scope>
    <source>
        <strain evidence="5 6">NPDC000837</strain>
    </source>
</reference>
<sequence>MTMYTSHHFESLPTARPQPVPRPEDLVPAAWARPAPPRPEAPRLWLARVEDLRDVVAPLAASVLDGGERAREAALRRAVDRDGYRVTHVGLRLLLGAYLGIDPPDVPLARAPCPECRGPHGRPVVREAALHFSVSRAPGYCLLAFAVTEVGADVEKVPSSAVVEETSAALHPREAAELAACPPADRPAAFARAWTRKEGYLKGLGTGLGRDLRSDHLGTSPHVPTRIPGWSVSDVSVPAGYAAAVVVRAAPGAPSNAMGAAVMRERGCRPAGR</sequence>
<evidence type="ECO:0000256" key="1">
    <source>
        <dbReference type="ARBA" id="ARBA00010990"/>
    </source>
</evidence>
<dbReference type="SUPFAM" id="SSF56214">
    <property type="entry name" value="4'-phosphopantetheinyl transferase"/>
    <property type="match status" value="2"/>
</dbReference>
<dbReference type="InterPro" id="IPR008278">
    <property type="entry name" value="4-PPantetheinyl_Trfase_dom"/>
</dbReference>
<evidence type="ECO:0000313" key="5">
    <source>
        <dbReference type="EMBL" id="MER6615415.1"/>
    </source>
</evidence>
<evidence type="ECO:0000256" key="2">
    <source>
        <dbReference type="ARBA" id="ARBA00022679"/>
    </source>
</evidence>
<feature type="domain" description="4'-phosphopantetheinyl transferase" evidence="4">
    <location>
        <begin position="150"/>
        <end position="216"/>
    </location>
</feature>
<name>A0ABV1UXA2_9ACTN</name>
<dbReference type="Pfam" id="PF01648">
    <property type="entry name" value="ACPS"/>
    <property type="match status" value="1"/>
</dbReference>
<comment type="caution">
    <text evidence="5">The sequence shown here is derived from an EMBL/GenBank/DDBJ whole genome shotgun (WGS) entry which is preliminary data.</text>
</comment>
<dbReference type="EMBL" id="JBEPBX010000016">
    <property type="protein sequence ID" value="MER6615415.1"/>
    <property type="molecule type" value="Genomic_DNA"/>
</dbReference>
<accession>A0ABV1UXA2</accession>
<dbReference type="InterPro" id="IPR050559">
    <property type="entry name" value="P-Pant_transferase_sf"/>
</dbReference>
<dbReference type="PANTHER" id="PTHR12215:SF10">
    <property type="entry name" value="L-AMINOADIPATE-SEMIALDEHYDE DEHYDROGENASE-PHOSPHOPANTETHEINYL TRANSFERASE"/>
    <property type="match status" value="1"/>
</dbReference>
<organism evidence="5 6">
    <name type="scientific">Streptomyces xantholiticus</name>
    <dbReference type="NCBI Taxonomy" id="68285"/>
    <lineage>
        <taxon>Bacteria</taxon>
        <taxon>Bacillati</taxon>
        <taxon>Actinomycetota</taxon>
        <taxon>Actinomycetes</taxon>
        <taxon>Kitasatosporales</taxon>
        <taxon>Streptomycetaceae</taxon>
        <taxon>Streptomyces</taxon>
    </lineage>
</organism>
<dbReference type="RefSeq" id="WP_351976992.1">
    <property type="nucleotide sequence ID" value="NZ_JBEPBX010000016.1"/>
</dbReference>
<evidence type="ECO:0000259" key="4">
    <source>
        <dbReference type="Pfam" id="PF01648"/>
    </source>
</evidence>
<dbReference type="Proteomes" id="UP001445472">
    <property type="component" value="Unassembled WGS sequence"/>
</dbReference>
<evidence type="ECO:0000313" key="6">
    <source>
        <dbReference type="Proteomes" id="UP001445472"/>
    </source>
</evidence>
<dbReference type="GO" id="GO:0016740">
    <property type="term" value="F:transferase activity"/>
    <property type="evidence" value="ECO:0007669"/>
    <property type="project" value="UniProtKB-KW"/>
</dbReference>